<keyword evidence="1" id="KW-1133">Transmembrane helix</keyword>
<keyword evidence="1" id="KW-0472">Membrane</keyword>
<feature type="transmembrane region" description="Helical" evidence="1">
    <location>
        <begin position="171"/>
        <end position="194"/>
    </location>
</feature>
<name>A0A923SI74_9BACT</name>
<feature type="transmembrane region" description="Helical" evidence="1">
    <location>
        <begin position="214"/>
        <end position="232"/>
    </location>
</feature>
<accession>A0A923SI74</accession>
<reference evidence="2" key="1">
    <citation type="submission" date="2020-08" db="EMBL/GenBank/DDBJ databases">
        <title>Pontibacter sp. SD6 16S ribosomal RNA gene Genome sequencing and assembly.</title>
        <authorList>
            <person name="Kang M."/>
        </authorList>
    </citation>
    <scope>NUCLEOTIDE SEQUENCE</scope>
    <source>
        <strain evidence="2">SD6</strain>
    </source>
</reference>
<keyword evidence="3" id="KW-1185">Reference proteome</keyword>
<organism evidence="2 3">
    <name type="scientific">Pontibacter cellulosilyticus</name>
    <dbReference type="NCBI Taxonomy" id="1720253"/>
    <lineage>
        <taxon>Bacteria</taxon>
        <taxon>Pseudomonadati</taxon>
        <taxon>Bacteroidota</taxon>
        <taxon>Cytophagia</taxon>
        <taxon>Cytophagales</taxon>
        <taxon>Hymenobacteraceae</taxon>
        <taxon>Pontibacter</taxon>
    </lineage>
</organism>
<dbReference type="Proteomes" id="UP000603640">
    <property type="component" value="Unassembled WGS sequence"/>
</dbReference>
<dbReference type="EMBL" id="JACRVF010000001">
    <property type="protein sequence ID" value="MBC5992499.1"/>
    <property type="molecule type" value="Genomic_DNA"/>
</dbReference>
<sequence>MVSIPTDYAKVIKISAAYVAKGLLLIVCVLLCMHSIGLVLESIVEYESRLTRIIVRYFDFNGEENVPAFFSSVMLLIAASLLYLIFLVNSKVDKRNGRRYWLVLSLIFVFMAIDESAQVHEHVAEFVRPQLSSDLNGLLYWSWVLPYAAGVALLGVFFLKWVFSLPSFTRNLFLASGCIFVGAAIGFELVEGYLYKHYGIDHIYNRIMYTFEELLEMGAIVLFIFALLDYLASLNPVLLISNKVSEIKQAV</sequence>
<gene>
    <name evidence="2" type="ORF">H8S84_06600</name>
</gene>
<feature type="transmembrane region" description="Helical" evidence="1">
    <location>
        <begin position="139"/>
        <end position="159"/>
    </location>
</feature>
<proteinExistence type="predicted"/>
<evidence type="ECO:0000256" key="1">
    <source>
        <dbReference type="SAM" id="Phobius"/>
    </source>
</evidence>
<comment type="caution">
    <text evidence="2">The sequence shown here is derived from an EMBL/GenBank/DDBJ whole genome shotgun (WGS) entry which is preliminary data.</text>
</comment>
<keyword evidence="1" id="KW-0812">Transmembrane</keyword>
<evidence type="ECO:0000313" key="2">
    <source>
        <dbReference type="EMBL" id="MBC5992499.1"/>
    </source>
</evidence>
<feature type="transmembrane region" description="Helical" evidence="1">
    <location>
        <begin position="68"/>
        <end position="88"/>
    </location>
</feature>
<evidence type="ECO:0000313" key="3">
    <source>
        <dbReference type="Proteomes" id="UP000603640"/>
    </source>
</evidence>
<protein>
    <submittedName>
        <fullName evidence="2">Multidrug transporter</fullName>
    </submittedName>
</protein>
<feature type="transmembrane region" description="Helical" evidence="1">
    <location>
        <begin position="100"/>
        <end position="119"/>
    </location>
</feature>
<feature type="transmembrane region" description="Helical" evidence="1">
    <location>
        <begin position="18"/>
        <end position="40"/>
    </location>
</feature>
<dbReference type="AlphaFoldDB" id="A0A923SI74"/>